<evidence type="ECO:0000313" key="1">
    <source>
        <dbReference type="EMBL" id="OOZ40451.1"/>
    </source>
</evidence>
<dbReference type="OrthoDB" id="5612448at2"/>
<dbReference type="Proteomes" id="UP000191110">
    <property type="component" value="Unassembled WGS sequence"/>
</dbReference>
<name>A0A1T2L5U1_9GAMM</name>
<sequence>MKNSATATVHFYFKGEKFEPSIEVDFDKIIAMHGVIPALYTTIAKRNGIDSYSYEYEMMEAEPVTYSNATGVVTDFISEGQLDTEGFIAAWYEQRLMEKLATIAKQHLEIDNLEEQAALKAALSEAYRLGRAETSRD</sequence>
<reference evidence="1 2" key="1">
    <citation type="submission" date="2016-11" db="EMBL/GenBank/DDBJ databases">
        <title>Mixed transmission modes and dynamic genome evolution in an obligate animal-bacterial symbiosis.</title>
        <authorList>
            <person name="Russell S.L."/>
            <person name="Corbett-Detig R.B."/>
            <person name="Cavanaugh C.M."/>
        </authorList>
    </citation>
    <scope>NUCLEOTIDE SEQUENCE [LARGE SCALE GENOMIC DNA]</scope>
    <source>
        <strain evidence="1">Sveles-Q1</strain>
    </source>
</reference>
<proteinExistence type="predicted"/>
<keyword evidence="2" id="KW-1185">Reference proteome</keyword>
<dbReference type="EMBL" id="MPRL01000025">
    <property type="protein sequence ID" value="OOZ40451.1"/>
    <property type="molecule type" value="Genomic_DNA"/>
</dbReference>
<accession>A0A1T2L5U1</accession>
<comment type="caution">
    <text evidence="1">The sequence shown here is derived from an EMBL/GenBank/DDBJ whole genome shotgun (WGS) entry which is preliminary data.</text>
</comment>
<dbReference type="AlphaFoldDB" id="A0A1T2L5U1"/>
<protein>
    <submittedName>
        <fullName evidence="1">Uncharacterized protein</fullName>
    </submittedName>
</protein>
<organism evidence="1 2">
    <name type="scientific">Solemya pervernicosa gill symbiont</name>
    <dbReference type="NCBI Taxonomy" id="642797"/>
    <lineage>
        <taxon>Bacteria</taxon>
        <taxon>Pseudomonadati</taxon>
        <taxon>Pseudomonadota</taxon>
        <taxon>Gammaproteobacteria</taxon>
        <taxon>sulfur-oxidizing symbionts</taxon>
    </lineage>
</organism>
<gene>
    <name evidence="1" type="ORF">BOW53_07715</name>
</gene>
<evidence type="ECO:0000313" key="2">
    <source>
        <dbReference type="Proteomes" id="UP000191110"/>
    </source>
</evidence>
<dbReference type="RefSeq" id="WP_078483509.1">
    <property type="nucleotide sequence ID" value="NZ_MPRL01000025.1"/>
</dbReference>